<feature type="signal peptide" evidence="1">
    <location>
        <begin position="1"/>
        <end position="32"/>
    </location>
</feature>
<evidence type="ECO:0000313" key="2">
    <source>
        <dbReference type="EMBL" id="GAA1784717.1"/>
    </source>
</evidence>
<name>A0ABP4XMK8_9MICO</name>
<dbReference type="InterPro" id="IPR006059">
    <property type="entry name" value="SBP"/>
</dbReference>
<protein>
    <submittedName>
        <fullName evidence="2">Extracellular solute-binding protein</fullName>
    </submittedName>
</protein>
<dbReference type="PROSITE" id="PS51257">
    <property type="entry name" value="PROKAR_LIPOPROTEIN"/>
    <property type="match status" value="1"/>
</dbReference>
<feature type="chain" id="PRO_5047240092" evidence="1">
    <location>
        <begin position="33"/>
        <end position="450"/>
    </location>
</feature>
<comment type="caution">
    <text evidence="2">The sequence shown here is derived from an EMBL/GenBank/DDBJ whole genome shotgun (WGS) entry which is preliminary data.</text>
</comment>
<reference evidence="3" key="1">
    <citation type="journal article" date="2019" name="Int. J. Syst. Evol. Microbiol.">
        <title>The Global Catalogue of Microorganisms (GCM) 10K type strain sequencing project: providing services to taxonomists for standard genome sequencing and annotation.</title>
        <authorList>
            <consortium name="The Broad Institute Genomics Platform"/>
            <consortium name="The Broad Institute Genome Sequencing Center for Infectious Disease"/>
            <person name="Wu L."/>
            <person name="Ma J."/>
        </authorList>
    </citation>
    <scope>NUCLEOTIDE SEQUENCE [LARGE SCALE GENOMIC DNA]</scope>
    <source>
        <strain evidence="3">JCM 14736</strain>
    </source>
</reference>
<keyword evidence="1" id="KW-0732">Signal</keyword>
<dbReference type="EMBL" id="BAAAOB010000001">
    <property type="protein sequence ID" value="GAA1784717.1"/>
    <property type="molecule type" value="Genomic_DNA"/>
</dbReference>
<dbReference type="Proteomes" id="UP001500851">
    <property type="component" value="Unassembled WGS sequence"/>
</dbReference>
<dbReference type="Gene3D" id="3.40.190.10">
    <property type="entry name" value="Periplasmic binding protein-like II"/>
    <property type="match status" value="2"/>
</dbReference>
<organism evidence="2 3">
    <name type="scientific">Leucobacter iarius</name>
    <dbReference type="NCBI Taxonomy" id="333963"/>
    <lineage>
        <taxon>Bacteria</taxon>
        <taxon>Bacillati</taxon>
        <taxon>Actinomycetota</taxon>
        <taxon>Actinomycetes</taxon>
        <taxon>Micrococcales</taxon>
        <taxon>Microbacteriaceae</taxon>
        <taxon>Leucobacter</taxon>
    </lineage>
</organism>
<sequence>MPFHRRTVRLSTAVIGAALVFGLASCSAPGGSAPKSGGDTTKITEPVTTEQVAKLGKVTLNVWADQGEQQLLDKFVPLFEKRYPNVDVKIQFKSFNDLTATVLNAMNSSSAPDVTQGNQGWATDGALVKAGLIRPLDDVADAYGYRAAAGDAITQLQWSKDGKTFGEGDVYGMSPDNQMVGLFYNKEKLQKLGLQVPASLDEFTAALAKAKQSGEVPLEIGNSDKASAMQAFSLVQGADTPAKETRAWIAGAAGSDFAVPSNVQALQTFSSWAKDGYLSAGYDGTSPDDAAAAFAKGQGVFFVGGNWYASSIADGAKFGFSAGFKSGGYATAGSFGMPWHVSSKSKAELAAVAWVGMLNSADTAPLLAEVQRVPIHPVQAGDAKTTFPDLLAASKNQLENAGPLYWYDWATDTMFDTFTGGLQEALAGRTTPDALAKRVQDDWTAFHNKK</sequence>
<dbReference type="Pfam" id="PF13416">
    <property type="entry name" value="SBP_bac_8"/>
    <property type="match status" value="1"/>
</dbReference>
<proteinExistence type="predicted"/>
<evidence type="ECO:0000313" key="3">
    <source>
        <dbReference type="Proteomes" id="UP001500851"/>
    </source>
</evidence>
<dbReference type="InterPro" id="IPR050490">
    <property type="entry name" value="Bact_solute-bd_prot1"/>
</dbReference>
<dbReference type="SUPFAM" id="SSF53850">
    <property type="entry name" value="Periplasmic binding protein-like II"/>
    <property type="match status" value="1"/>
</dbReference>
<dbReference type="PANTHER" id="PTHR43649">
    <property type="entry name" value="ARABINOSE-BINDING PROTEIN-RELATED"/>
    <property type="match status" value="1"/>
</dbReference>
<keyword evidence="3" id="KW-1185">Reference proteome</keyword>
<evidence type="ECO:0000256" key="1">
    <source>
        <dbReference type="SAM" id="SignalP"/>
    </source>
</evidence>
<gene>
    <name evidence="2" type="ORF">GCM10009768_11980</name>
</gene>
<accession>A0ABP4XMK8</accession>
<dbReference type="PANTHER" id="PTHR43649:SF14">
    <property type="entry name" value="BLR3389 PROTEIN"/>
    <property type="match status" value="1"/>
</dbReference>